<evidence type="ECO:0000256" key="2">
    <source>
        <dbReference type="ARBA" id="ARBA00010617"/>
    </source>
</evidence>
<accession>A0A2J6QP61</accession>
<evidence type="ECO:0000256" key="1">
    <source>
        <dbReference type="ARBA" id="ARBA00001971"/>
    </source>
</evidence>
<dbReference type="GO" id="GO:0005506">
    <property type="term" value="F:iron ion binding"/>
    <property type="evidence" value="ECO:0007669"/>
    <property type="project" value="InterPro"/>
</dbReference>
<evidence type="ECO:0000313" key="12">
    <source>
        <dbReference type="Proteomes" id="UP000235672"/>
    </source>
</evidence>
<name>A0A2J6QP61_9HELO</name>
<keyword evidence="10" id="KW-0732">Signal</keyword>
<organism evidence="11 12">
    <name type="scientific">Hyaloscypha hepaticicola</name>
    <dbReference type="NCBI Taxonomy" id="2082293"/>
    <lineage>
        <taxon>Eukaryota</taxon>
        <taxon>Fungi</taxon>
        <taxon>Dikarya</taxon>
        <taxon>Ascomycota</taxon>
        <taxon>Pezizomycotina</taxon>
        <taxon>Leotiomycetes</taxon>
        <taxon>Helotiales</taxon>
        <taxon>Hyaloscyphaceae</taxon>
        <taxon>Hyaloscypha</taxon>
    </lineage>
</organism>
<evidence type="ECO:0000256" key="7">
    <source>
        <dbReference type="ARBA" id="ARBA00023033"/>
    </source>
</evidence>
<dbReference type="STRING" id="1745343.A0A2J6QP61"/>
<dbReference type="PRINTS" id="PR01239">
    <property type="entry name" value="EP450IICYP52"/>
</dbReference>
<evidence type="ECO:0000256" key="6">
    <source>
        <dbReference type="ARBA" id="ARBA00023004"/>
    </source>
</evidence>
<dbReference type="EMBL" id="KZ613465">
    <property type="protein sequence ID" value="PMD28032.1"/>
    <property type="molecule type" value="Genomic_DNA"/>
</dbReference>
<dbReference type="PRINTS" id="PR00464">
    <property type="entry name" value="EP450II"/>
</dbReference>
<dbReference type="InterPro" id="IPR002402">
    <property type="entry name" value="Cyt_P450_E_grp-II"/>
</dbReference>
<feature type="signal peptide" evidence="10">
    <location>
        <begin position="1"/>
        <end position="21"/>
    </location>
</feature>
<keyword evidence="3 8" id="KW-0349">Heme</keyword>
<evidence type="ECO:0000256" key="10">
    <source>
        <dbReference type="SAM" id="SignalP"/>
    </source>
</evidence>
<dbReference type="PANTHER" id="PTHR24287">
    <property type="entry name" value="P450, PUTATIVE (EUROFUNG)-RELATED"/>
    <property type="match status" value="1"/>
</dbReference>
<reference evidence="11 12" key="1">
    <citation type="submission" date="2016-05" db="EMBL/GenBank/DDBJ databases">
        <title>A degradative enzymes factory behind the ericoid mycorrhizal symbiosis.</title>
        <authorList>
            <consortium name="DOE Joint Genome Institute"/>
            <person name="Martino E."/>
            <person name="Morin E."/>
            <person name="Grelet G."/>
            <person name="Kuo A."/>
            <person name="Kohler A."/>
            <person name="Daghino S."/>
            <person name="Barry K."/>
            <person name="Choi C."/>
            <person name="Cichocki N."/>
            <person name="Clum A."/>
            <person name="Copeland A."/>
            <person name="Hainaut M."/>
            <person name="Haridas S."/>
            <person name="Labutti K."/>
            <person name="Lindquist E."/>
            <person name="Lipzen A."/>
            <person name="Khouja H.-R."/>
            <person name="Murat C."/>
            <person name="Ohm R."/>
            <person name="Olson A."/>
            <person name="Spatafora J."/>
            <person name="Veneault-Fourrey C."/>
            <person name="Henrissat B."/>
            <person name="Grigoriev I."/>
            <person name="Martin F."/>
            <person name="Perotto S."/>
        </authorList>
    </citation>
    <scope>NUCLEOTIDE SEQUENCE [LARGE SCALE GENOMIC DNA]</scope>
    <source>
        <strain evidence="11 12">UAMH 7357</strain>
    </source>
</reference>
<evidence type="ECO:0000256" key="4">
    <source>
        <dbReference type="ARBA" id="ARBA00022723"/>
    </source>
</evidence>
<dbReference type="AlphaFoldDB" id="A0A2J6QP61"/>
<evidence type="ECO:0000256" key="5">
    <source>
        <dbReference type="ARBA" id="ARBA00023002"/>
    </source>
</evidence>
<dbReference type="PRINTS" id="PR00385">
    <property type="entry name" value="P450"/>
</dbReference>
<keyword evidence="7 9" id="KW-0503">Monooxygenase</keyword>
<keyword evidence="5 9" id="KW-0560">Oxidoreductase</keyword>
<dbReference type="PROSITE" id="PS00086">
    <property type="entry name" value="CYTOCHROME_P450"/>
    <property type="match status" value="1"/>
</dbReference>
<comment type="similarity">
    <text evidence="2 9">Belongs to the cytochrome P450 family.</text>
</comment>
<protein>
    <submittedName>
        <fullName evidence="11">Cytochrome P450 alkane hydroxylase</fullName>
    </submittedName>
</protein>
<evidence type="ECO:0000256" key="9">
    <source>
        <dbReference type="RuleBase" id="RU000461"/>
    </source>
</evidence>
<dbReference type="InterPro" id="IPR047146">
    <property type="entry name" value="Cyt_P450_E_CYP52_fungi"/>
</dbReference>
<feature type="chain" id="PRO_5014397740" evidence="10">
    <location>
        <begin position="22"/>
        <end position="507"/>
    </location>
</feature>
<dbReference type="OrthoDB" id="1470350at2759"/>
<gene>
    <name evidence="11" type="ORF">NA56DRAFT_684427</name>
</gene>
<dbReference type="GO" id="GO:0020037">
    <property type="term" value="F:heme binding"/>
    <property type="evidence" value="ECO:0007669"/>
    <property type="project" value="InterPro"/>
</dbReference>
<dbReference type="Gene3D" id="1.10.630.10">
    <property type="entry name" value="Cytochrome P450"/>
    <property type="match status" value="1"/>
</dbReference>
<dbReference type="CDD" id="cd11063">
    <property type="entry name" value="CYP52"/>
    <property type="match status" value="1"/>
</dbReference>
<dbReference type="Proteomes" id="UP000235672">
    <property type="component" value="Unassembled WGS sequence"/>
</dbReference>
<dbReference type="InterPro" id="IPR002974">
    <property type="entry name" value="Cyt_P450_E_CYP52_ascomycetes"/>
</dbReference>
<dbReference type="PANTHER" id="PTHR24287:SF18">
    <property type="entry name" value="CYTOCHROME P450 MONOOXYGENASE APDE-RELATED"/>
    <property type="match status" value="1"/>
</dbReference>
<dbReference type="Pfam" id="PF00067">
    <property type="entry name" value="p450"/>
    <property type="match status" value="1"/>
</dbReference>
<dbReference type="InterPro" id="IPR001128">
    <property type="entry name" value="Cyt_P450"/>
</dbReference>
<evidence type="ECO:0000256" key="8">
    <source>
        <dbReference type="PIRSR" id="PIRSR602402-1"/>
    </source>
</evidence>
<keyword evidence="12" id="KW-1185">Reference proteome</keyword>
<feature type="binding site" description="axial binding residue" evidence="8">
    <location>
        <position position="450"/>
    </location>
    <ligand>
        <name>heme</name>
        <dbReference type="ChEBI" id="CHEBI:30413"/>
    </ligand>
    <ligandPart>
        <name>Fe</name>
        <dbReference type="ChEBI" id="CHEBI:18248"/>
    </ligandPart>
</feature>
<dbReference type="InterPro" id="IPR017972">
    <property type="entry name" value="Cyt_P450_CS"/>
</dbReference>
<dbReference type="GO" id="GO:0016712">
    <property type="term" value="F:oxidoreductase activity, acting on paired donors, with incorporation or reduction of molecular oxygen, reduced flavin or flavoprotein as one donor, and incorporation of one atom of oxygen"/>
    <property type="evidence" value="ECO:0007669"/>
    <property type="project" value="InterPro"/>
</dbReference>
<sequence length="507" mass="58188">MELLNSRLFLLCCLVVPIVYHVYNKRKERQADKAFGLQHGCLPPPRLQNQRPFGVDRLEQIFRANTESRLMELFLFHFRQTGHTLEQVFLGTPAFGTVDPANMEAILSSNFKDFTMGPRREITFPMFGDGIFNQDGDAWKQSRELLRPQFHFKQYSDLNMFRDATDNLLNAIPREGGVIDLQPLFFRLTLDVTTKFLFGNSIESLKVPESTGEQTFAEAFNTAQEYIAKRFRLLDLYWLIGGKRFRDACKKVHYFADQIIDRNLSESSIDSEGKYVFLRAMSEKTPDRTALRSQIINILTAGRDTTACLLSWAFFLLVRHPNVLTKLRSEIAAHGNAELTRTELRNMKYLQNILKETLRLYPSVPVNTRTTLRTTILPIGGGPDRKSPVLVPKGTAVAYSVYTMHRRPDLYGMDAELFRPERWDEDMPLNHDETNAKWGYLPFNGGPRICLGMDFALVEAAYTIVRIVQRFPIIKLPEGEKVELAGVEKQRITLVMSITEGCNVELR</sequence>
<evidence type="ECO:0000256" key="3">
    <source>
        <dbReference type="ARBA" id="ARBA00022617"/>
    </source>
</evidence>
<keyword evidence="4 8" id="KW-0479">Metal-binding</keyword>
<evidence type="ECO:0000313" key="11">
    <source>
        <dbReference type="EMBL" id="PMD28032.1"/>
    </source>
</evidence>
<proteinExistence type="inferred from homology"/>
<dbReference type="InterPro" id="IPR036396">
    <property type="entry name" value="Cyt_P450_sf"/>
</dbReference>
<dbReference type="SUPFAM" id="SSF48264">
    <property type="entry name" value="Cytochrome P450"/>
    <property type="match status" value="1"/>
</dbReference>
<keyword evidence="6 8" id="KW-0408">Iron</keyword>
<comment type="cofactor">
    <cofactor evidence="1 8">
        <name>heme</name>
        <dbReference type="ChEBI" id="CHEBI:30413"/>
    </cofactor>
</comment>